<dbReference type="InterPro" id="IPR006060">
    <property type="entry name" value="Maltose/Cyclodextrin-bd"/>
</dbReference>
<dbReference type="Gene3D" id="3.40.190.10">
    <property type="entry name" value="Periplasmic binding protein-like II"/>
    <property type="match status" value="1"/>
</dbReference>
<evidence type="ECO:0000256" key="1">
    <source>
        <dbReference type="ARBA" id="ARBA00008520"/>
    </source>
</evidence>
<comment type="similarity">
    <text evidence="1 5">Belongs to the bacterial solute-binding protein 1 family.</text>
</comment>
<keyword evidence="5" id="KW-0472">Membrane</keyword>
<evidence type="ECO:0000256" key="2">
    <source>
        <dbReference type="ARBA" id="ARBA00022448"/>
    </source>
</evidence>
<keyword evidence="5" id="KW-1003">Cell membrane</keyword>
<dbReference type="AlphaFoldDB" id="A0A7G9RZ80"/>
<sequence length="413" mass="45740">MTKIFKRSMLVALVLLTLVGCGSKKGATSNEAVNLTVWVHPYVGAEKKSEIEAVYAKMTEEFKKTNPNATVTFEEIPWANREQKLTTTLAAKQGPDIFYLIPDQVTQFADKDLIASIDDMVPAKDLEGFSDTSIQAVKYKDKLYGLPILRESQSLFYNKKILEEIGADVNNLPKTWAEFNELGKKAVEKGYYARTYDGGNTLNSSLYPLIWQAGGDIANDKNEVFIDNEKSVKAFTQINQWYKDGFISKDSITVEDSAPLFLEGKVMAAWAANNLIASAKENNVEFVIGSPLKEEVETTFGTTGAFVVSNGSANKEKAVEFLKVMTNEENMKEFNTVTGFIPAREAALSIYDNNPEMKQMAEFTKIARPGVINSQARVFMPDVQAIVQAMLEGSITPQEAATKSAEAIKTYLK</sequence>
<dbReference type="EMBL" id="CP060715">
    <property type="protein sequence ID" value="QNN60905.1"/>
    <property type="molecule type" value="Genomic_DNA"/>
</dbReference>
<dbReference type="PRINTS" id="PR00181">
    <property type="entry name" value="MALTOSEBP"/>
</dbReference>
<keyword evidence="3 5" id="KW-0762">Sugar transport</keyword>
<dbReference type="GO" id="GO:0015768">
    <property type="term" value="P:maltose transport"/>
    <property type="evidence" value="ECO:0007669"/>
    <property type="project" value="TreeGrafter"/>
</dbReference>
<feature type="chain" id="PRO_5039742791" description="Maltodextrin-binding protein" evidence="5">
    <location>
        <begin position="27"/>
        <end position="413"/>
    </location>
</feature>
<protein>
    <recommendedName>
        <fullName evidence="5">Maltodextrin-binding protein</fullName>
    </recommendedName>
</protein>
<dbReference type="InterPro" id="IPR006059">
    <property type="entry name" value="SBP"/>
</dbReference>
<dbReference type="PANTHER" id="PTHR30061">
    <property type="entry name" value="MALTOSE-BINDING PERIPLASMIC PROTEIN"/>
    <property type="match status" value="1"/>
</dbReference>
<evidence type="ECO:0000256" key="4">
    <source>
        <dbReference type="ARBA" id="ARBA00022729"/>
    </source>
</evidence>
<organism evidence="6 7">
    <name type="scientific">Erysipelothrix inopinata</name>
    <dbReference type="NCBI Taxonomy" id="225084"/>
    <lineage>
        <taxon>Bacteria</taxon>
        <taxon>Bacillati</taxon>
        <taxon>Bacillota</taxon>
        <taxon>Erysipelotrichia</taxon>
        <taxon>Erysipelotrichales</taxon>
        <taxon>Erysipelotrichaceae</taxon>
        <taxon>Erysipelothrix</taxon>
    </lineage>
</organism>
<keyword evidence="2 5" id="KW-0813">Transport</keyword>
<evidence type="ECO:0000313" key="7">
    <source>
        <dbReference type="Proteomes" id="UP000515928"/>
    </source>
</evidence>
<name>A0A7G9RZ80_9FIRM</name>
<accession>A0A7G9RZ80</accession>
<dbReference type="GO" id="GO:0015144">
    <property type="term" value="F:carbohydrate transmembrane transporter activity"/>
    <property type="evidence" value="ECO:0007669"/>
    <property type="project" value="InterPro"/>
</dbReference>
<evidence type="ECO:0000256" key="5">
    <source>
        <dbReference type="RuleBase" id="RU365005"/>
    </source>
</evidence>
<dbReference type="Pfam" id="PF13416">
    <property type="entry name" value="SBP_bac_8"/>
    <property type="match status" value="1"/>
</dbReference>
<keyword evidence="4 5" id="KW-0732">Signal</keyword>
<comment type="subcellular location">
    <subcellularLocation>
        <location evidence="5">Cell membrane</location>
        <topology evidence="5">Lipid-anchor</topology>
    </subcellularLocation>
</comment>
<proteinExistence type="inferred from homology"/>
<keyword evidence="7" id="KW-1185">Reference proteome</keyword>
<dbReference type="Proteomes" id="UP000515928">
    <property type="component" value="Chromosome"/>
</dbReference>
<dbReference type="GO" id="GO:0042956">
    <property type="term" value="P:maltodextrin transmembrane transport"/>
    <property type="evidence" value="ECO:0007669"/>
    <property type="project" value="TreeGrafter"/>
</dbReference>
<dbReference type="CDD" id="cd13585">
    <property type="entry name" value="PBP2_TMBP_like"/>
    <property type="match status" value="1"/>
</dbReference>
<feature type="signal peptide" evidence="5">
    <location>
        <begin position="1"/>
        <end position="26"/>
    </location>
</feature>
<dbReference type="RefSeq" id="WP_187534025.1">
    <property type="nucleotide sequence ID" value="NZ_CBCSHU010000009.1"/>
</dbReference>
<keyword evidence="5" id="KW-0449">Lipoprotein</keyword>
<reference evidence="6 7" key="1">
    <citation type="submission" date="2020-08" db="EMBL/GenBank/DDBJ databases">
        <title>Genome sequence of Erysipelothrix inopinata DSM 15511T.</title>
        <authorList>
            <person name="Hyun D.-W."/>
            <person name="Bae J.-W."/>
        </authorList>
    </citation>
    <scope>NUCLEOTIDE SEQUENCE [LARGE SCALE GENOMIC DNA]</scope>
    <source>
        <strain evidence="6 7">DSM 15511</strain>
    </source>
</reference>
<dbReference type="PROSITE" id="PS51257">
    <property type="entry name" value="PROKAR_LIPOPROTEIN"/>
    <property type="match status" value="1"/>
</dbReference>
<dbReference type="GO" id="GO:0055052">
    <property type="term" value="C:ATP-binding cassette (ABC) transporter complex, substrate-binding subunit-containing"/>
    <property type="evidence" value="ECO:0007669"/>
    <property type="project" value="TreeGrafter"/>
</dbReference>
<dbReference type="KEGG" id="eio:H9L01_00575"/>
<gene>
    <name evidence="6" type="ORF">H9L01_00575</name>
</gene>
<evidence type="ECO:0000313" key="6">
    <source>
        <dbReference type="EMBL" id="QNN60905.1"/>
    </source>
</evidence>
<dbReference type="PANTHER" id="PTHR30061:SF50">
    <property type="entry name" value="MALTOSE_MALTODEXTRIN-BINDING PERIPLASMIC PROTEIN"/>
    <property type="match status" value="1"/>
</dbReference>
<evidence type="ECO:0000256" key="3">
    <source>
        <dbReference type="ARBA" id="ARBA00022597"/>
    </source>
</evidence>
<dbReference type="SUPFAM" id="SSF53850">
    <property type="entry name" value="Periplasmic binding protein-like II"/>
    <property type="match status" value="1"/>
</dbReference>
<dbReference type="GO" id="GO:1901982">
    <property type="term" value="F:maltose binding"/>
    <property type="evidence" value="ECO:0007669"/>
    <property type="project" value="TreeGrafter"/>
</dbReference>